<evidence type="ECO:0000256" key="2">
    <source>
        <dbReference type="ARBA" id="ARBA00022448"/>
    </source>
</evidence>
<keyword evidence="2 8" id="KW-0813">Transport</keyword>
<dbReference type="PRINTS" id="PR01333">
    <property type="entry name" value="2POREKCHANEL"/>
</dbReference>
<feature type="transmembrane region" description="Helical" evidence="9">
    <location>
        <begin position="172"/>
        <end position="190"/>
    </location>
</feature>
<evidence type="ECO:0000256" key="9">
    <source>
        <dbReference type="SAM" id="Phobius"/>
    </source>
</evidence>
<sequence>MHIMFLENTTHDLLKIRSMEYIPAKTYVEYHLLRYIGTLGVKAINVNHTKWDIWGSIYYTFCIYTTIGYGNIHPTTATGRVFTIIYAFIGIPLAVLCLIALGRLLAKLFLALWTVLVIKFDPDNILSETEDSEEDLLRFPLSFLILIAFVWVLFSAYVLFQWESDWDFGTSLYFILISFTTIGFGDVITSRSDRIVVVGFLFL</sequence>
<evidence type="ECO:0000313" key="11">
    <source>
        <dbReference type="Proteomes" id="UP000887540"/>
    </source>
</evidence>
<accession>A0A914CUI0</accession>
<proteinExistence type="inferred from homology"/>
<evidence type="ECO:0000256" key="4">
    <source>
        <dbReference type="ARBA" id="ARBA00022989"/>
    </source>
</evidence>
<keyword evidence="3 8" id="KW-0812">Transmembrane</keyword>
<feature type="transmembrane region" description="Helical" evidence="9">
    <location>
        <begin position="136"/>
        <end position="160"/>
    </location>
</feature>
<comment type="similarity">
    <text evidence="8">Belongs to the two pore domain potassium channel (TC 1.A.1.8) family.</text>
</comment>
<evidence type="ECO:0000259" key="10">
    <source>
        <dbReference type="Pfam" id="PF07885"/>
    </source>
</evidence>
<dbReference type="Proteomes" id="UP000887540">
    <property type="component" value="Unplaced"/>
</dbReference>
<evidence type="ECO:0000256" key="1">
    <source>
        <dbReference type="ARBA" id="ARBA00004141"/>
    </source>
</evidence>
<dbReference type="InterPro" id="IPR003280">
    <property type="entry name" value="2pore_dom_K_chnl"/>
</dbReference>
<dbReference type="GO" id="GO:0005886">
    <property type="term" value="C:plasma membrane"/>
    <property type="evidence" value="ECO:0007669"/>
    <property type="project" value="TreeGrafter"/>
</dbReference>
<comment type="subcellular location">
    <subcellularLocation>
        <location evidence="1">Membrane</location>
        <topology evidence="1">Multi-pass membrane protein</topology>
    </subcellularLocation>
</comment>
<evidence type="ECO:0000256" key="5">
    <source>
        <dbReference type="ARBA" id="ARBA00023065"/>
    </source>
</evidence>
<dbReference type="GO" id="GO:0030322">
    <property type="term" value="P:stabilization of membrane potential"/>
    <property type="evidence" value="ECO:0007669"/>
    <property type="project" value="TreeGrafter"/>
</dbReference>
<feature type="domain" description="Potassium channel" evidence="10">
    <location>
        <begin position="47"/>
        <end position="106"/>
    </location>
</feature>
<evidence type="ECO:0000256" key="7">
    <source>
        <dbReference type="ARBA" id="ARBA00023303"/>
    </source>
</evidence>
<dbReference type="PANTHER" id="PTHR11003:SF345">
    <property type="entry name" value="TWIK FAMILY OF POTASSIUM CHANNELS PROTEIN 18"/>
    <property type="match status" value="1"/>
</dbReference>
<keyword evidence="5 8" id="KW-0406">Ion transport</keyword>
<organism evidence="11 12">
    <name type="scientific">Acrobeloides nanus</name>
    <dbReference type="NCBI Taxonomy" id="290746"/>
    <lineage>
        <taxon>Eukaryota</taxon>
        <taxon>Metazoa</taxon>
        <taxon>Ecdysozoa</taxon>
        <taxon>Nematoda</taxon>
        <taxon>Chromadorea</taxon>
        <taxon>Rhabditida</taxon>
        <taxon>Tylenchina</taxon>
        <taxon>Cephalobomorpha</taxon>
        <taxon>Cephaloboidea</taxon>
        <taxon>Cephalobidae</taxon>
        <taxon>Acrobeloides</taxon>
    </lineage>
</organism>
<dbReference type="GO" id="GO:0022841">
    <property type="term" value="F:potassium ion leak channel activity"/>
    <property type="evidence" value="ECO:0007669"/>
    <property type="project" value="TreeGrafter"/>
</dbReference>
<keyword evidence="11" id="KW-1185">Reference proteome</keyword>
<evidence type="ECO:0000313" key="12">
    <source>
        <dbReference type="WBParaSite" id="ACRNAN_scaffold14797.g15084.t1"/>
    </source>
</evidence>
<protein>
    <submittedName>
        <fullName evidence="12">Potassium channel domain-containing protein</fullName>
    </submittedName>
</protein>
<dbReference type="PANTHER" id="PTHR11003">
    <property type="entry name" value="POTASSIUM CHANNEL, SUBFAMILY K"/>
    <property type="match status" value="1"/>
</dbReference>
<dbReference type="WBParaSite" id="ACRNAN_scaffold14797.g15084.t1">
    <property type="protein sequence ID" value="ACRNAN_scaffold14797.g15084.t1"/>
    <property type="gene ID" value="ACRNAN_scaffold14797.g15084"/>
</dbReference>
<dbReference type="SUPFAM" id="SSF81324">
    <property type="entry name" value="Voltage-gated potassium channels"/>
    <property type="match status" value="2"/>
</dbReference>
<dbReference type="GO" id="GO:0015271">
    <property type="term" value="F:outward rectifier potassium channel activity"/>
    <property type="evidence" value="ECO:0007669"/>
    <property type="project" value="TreeGrafter"/>
</dbReference>
<keyword evidence="7 8" id="KW-0407">Ion channel</keyword>
<evidence type="ECO:0000256" key="6">
    <source>
        <dbReference type="ARBA" id="ARBA00023136"/>
    </source>
</evidence>
<name>A0A914CUI0_9BILA</name>
<keyword evidence="6 9" id="KW-0472">Membrane</keyword>
<reference evidence="12" key="1">
    <citation type="submission" date="2022-11" db="UniProtKB">
        <authorList>
            <consortium name="WormBaseParasite"/>
        </authorList>
    </citation>
    <scope>IDENTIFICATION</scope>
</reference>
<feature type="transmembrane region" description="Helical" evidence="9">
    <location>
        <begin position="53"/>
        <end position="72"/>
    </location>
</feature>
<dbReference type="AlphaFoldDB" id="A0A914CUI0"/>
<keyword evidence="4 9" id="KW-1133">Transmembrane helix</keyword>
<evidence type="ECO:0000256" key="3">
    <source>
        <dbReference type="ARBA" id="ARBA00022692"/>
    </source>
</evidence>
<feature type="domain" description="Potassium channel" evidence="10">
    <location>
        <begin position="148"/>
        <end position="201"/>
    </location>
</feature>
<dbReference type="InterPro" id="IPR013099">
    <property type="entry name" value="K_chnl_dom"/>
</dbReference>
<feature type="transmembrane region" description="Helical" evidence="9">
    <location>
        <begin position="84"/>
        <end position="116"/>
    </location>
</feature>
<dbReference type="Gene3D" id="1.10.287.70">
    <property type="match status" value="1"/>
</dbReference>
<evidence type="ECO:0000256" key="8">
    <source>
        <dbReference type="RuleBase" id="RU003857"/>
    </source>
</evidence>
<dbReference type="Pfam" id="PF07885">
    <property type="entry name" value="Ion_trans_2"/>
    <property type="match status" value="2"/>
</dbReference>